<dbReference type="STRING" id="1123384.AJ81_02050"/>
<evidence type="ECO:0000256" key="10">
    <source>
        <dbReference type="ARBA" id="ARBA00022840"/>
    </source>
</evidence>
<comment type="subcellular location">
    <subcellularLocation>
        <location evidence="11 15">Cytoplasm</location>
    </subcellularLocation>
</comment>
<evidence type="ECO:0000313" key="16">
    <source>
        <dbReference type="EMBL" id="AJC73186.1"/>
    </source>
</evidence>
<keyword evidence="11 15" id="KW-0324">Glycolysis</keyword>
<dbReference type="Proteomes" id="UP000077469">
    <property type="component" value="Chromosome"/>
</dbReference>
<evidence type="ECO:0000256" key="11">
    <source>
        <dbReference type="HAMAP-Rule" id="MF_00145"/>
    </source>
</evidence>
<evidence type="ECO:0000256" key="1">
    <source>
        <dbReference type="ARBA" id="ARBA00000642"/>
    </source>
</evidence>
<evidence type="ECO:0000256" key="7">
    <source>
        <dbReference type="ARBA" id="ARBA00022679"/>
    </source>
</evidence>
<dbReference type="EMBL" id="CP007141">
    <property type="protein sequence ID" value="AJC73186.1"/>
    <property type="molecule type" value="Genomic_DNA"/>
</dbReference>
<evidence type="ECO:0000256" key="12">
    <source>
        <dbReference type="PIRSR" id="PIRSR000724-1"/>
    </source>
</evidence>
<evidence type="ECO:0000256" key="6">
    <source>
        <dbReference type="ARBA" id="ARBA00016471"/>
    </source>
</evidence>
<proteinExistence type="inferred from homology"/>
<feature type="binding site" evidence="11 12">
    <location>
        <begin position="59"/>
        <end position="62"/>
    </location>
    <ligand>
        <name>substrate</name>
    </ligand>
</feature>
<dbReference type="InterPro" id="IPR001576">
    <property type="entry name" value="Phosphoglycerate_kinase"/>
</dbReference>
<dbReference type="PROSITE" id="PS00111">
    <property type="entry name" value="PGLYCERATE_KINASE"/>
    <property type="match status" value="1"/>
</dbReference>
<evidence type="ECO:0000256" key="14">
    <source>
        <dbReference type="RuleBase" id="RU000532"/>
    </source>
</evidence>
<dbReference type="Gene3D" id="3.40.50.1260">
    <property type="entry name" value="Phosphoglycerate kinase, N-terminal domain"/>
    <property type="match status" value="2"/>
</dbReference>
<evidence type="ECO:0000256" key="8">
    <source>
        <dbReference type="ARBA" id="ARBA00022741"/>
    </source>
</evidence>
<feature type="binding site" evidence="11 13">
    <location>
        <position position="323"/>
    </location>
    <ligand>
        <name>ATP</name>
        <dbReference type="ChEBI" id="CHEBI:30616"/>
    </ligand>
</feature>
<dbReference type="PIRSF" id="PIRSF000724">
    <property type="entry name" value="Pgk"/>
    <property type="match status" value="1"/>
</dbReference>
<dbReference type="EC" id="2.7.2.3" evidence="5 11"/>
<feature type="binding site" evidence="11">
    <location>
        <position position="292"/>
    </location>
    <ligand>
        <name>ATP</name>
        <dbReference type="ChEBI" id="CHEBI:30616"/>
    </ligand>
</feature>
<dbReference type="PRINTS" id="PR00477">
    <property type="entry name" value="PHGLYCKINASE"/>
</dbReference>
<feature type="binding site" evidence="12">
    <location>
        <position position="117"/>
    </location>
    <ligand>
        <name>(2R)-3-phosphoglycerate</name>
        <dbReference type="ChEBI" id="CHEBI:58272"/>
    </ligand>
</feature>
<comment type="similarity">
    <text evidence="3 11 14">Belongs to the phosphoglycerate kinase family.</text>
</comment>
<evidence type="ECO:0000256" key="5">
    <source>
        <dbReference type="ARBA" id="ARBA00013061"/>
    </source>
</evidence>
<dbReference type="PATRIC" id="fig|1123384.7.peg.406"/>
<dbReference type="GO" id="GO:0006096">
    <property type="term" value="P:glycolytic process"/>
    <property type="evidence" value="ECO:0007669"/>
    <property type="project" value="UniProtKB-UniRule"/>
</dbReference>
<keyword evidence="7 11" id="KW-0808">Transferase</keyword>
<evidence type="ECO:0000256" key="15">
    <source>
        <dbReference type="RuleBase" id="RU000695"/>
    </source>
</evidence>
<name>A0A0X1KPG9_9THEM</name>
<feature type="binding site" evidence="12">
    <location>
        <position position="150"/>
    </location>
    <ligand>
        <name>(2R)-3-phosphoglycerate</name>
        <dbReference type="ChEBI" id="CHEBI:58272"/>
    </ligand>
</feature>
<keyword evidence="8 11" id="KW-0547">Nucleotide-binding</keyword>
<dbReference type="GO" id="GO:0004618">
    <property type="term" value="F:phosphoglycerate kinase activity"/>
    <property type="evidence" value="ECO:0007669"/>
    <property type="project" value="UniProtKB-UniRule"/>
</dbReference>
<organism evidence="16 17">
    <name type="scientific">Pseudothermotoga hypogea DSM 11164 = NBRC 106472</name>
    <dbReference type="NCBI Taxonomy" id="1123384"/>
    <lineage>
        <taxon>Bacteria</taxon>
        <taxon>Thermotogati</taxon>
        <taxon>Thermotogota</taxon>
        <taxon>Thermotogae</taxon>
        <taxon>Thermotogales</taxon>
        <taxon>Thermotogaceae</taxon>
        <taxon>Pseudothermotoga</taxon>
    </lineage>
</organism>
<accession>A0A0X1KPG9</accession>
<dbReference type="Pfam" id="PF00162">
    <property type="entry name" value="PGK"/>
    <property type="match status" value="1"/>
</dbReference>
<dbReference type="FunFam" id="3.40.50.1260:FF:000003">
    <property type="entry name" value="Phosphoglycerate kinase"/>
    <property type="match status" value="1"/>
</dbReference>
<evidence type="ECO:0000256" key="4">
    <source>
        <dbReference type="ARBA" id="ARBA00011245"/>
    </source>
</evidence>
<evidence type="ECO:0000256" key="3">
    <source>
        <dbReference type="ARBA" id="ARBA00008982"/>
    </source>
</evidence>
<dbReference type="CDD" id="cd00318">
    <property type="entry name" value="Phosphoglycerate_kinase"/>
    <property type="match status" value="1"/>
</dbReference>
<evidence type="ECO:0000256" key="2">
    <source>
        <dbReference type="ARBA" id="ARBA00004838"/>
    </source>
</evidence>
<dbReference type="FunFam" id="3.40.50.1260:FF:000006">
    <property type="entry name" value="Phosphoglycerate kinase"/>
    <property type="match status" value="1"/>
</dbReference>
<keyword evidence="11" id="KW-0963">Cytoplasm</keyword>
<dbReference type="InterPro" id="IPR036043">
    <property type="entry name" value="Phosphoglycerate_kinase_sf"/>
</dbReference>
<dbReference type="AlphaFoldDB" id="A0A0X1KPG9"/>
<feature type="binding site" evidence="11 12">
    <location>
        <begin position="21"/>
        <end position="23"/>
    </location>
    <ligand>
        <name>substrate</name>
    </ligand>
</feature>
<protein>
    <recommendedName>
        <fullName evidence="6 11">Phosphoglycerate kinase</fullName>
        <ecNumber evidence="5 11">2.7.2.3</ecNumber>
    </recommendedName>
</protein>
<dbReference type="GO" id="GO:0006094">
    <property type="term" value="P:gluconeogenesis"/>
    <property type="evidence" value="ECO:0007669"/>
    <property type="project" value="TreeGrafter"/>
</dbReference>
<dbReference type="InterPro" id="IPR015911">
    <property type="entry name" value="Phosphoglycerate_kinase_CS"/>
</dbReference>
<feature type="binding site" evidence="11 13">
    <location>
        <position position="200"/>
    </location>
    <ligand>
        <name>ATP</name>
        <dbReference type="ChEBI" id="CHEBI:30616"/>
    </ligand>
</feature>
<sequence>MKKMTIRDVDLNGKTVIMRVDFNVPVENGKVTDDTRIVAALPTIKYAVEHNAKVILLSHLGRPKGVDPKYSMKPVAEHLKQISGLNVIFVPHVVGEEVKRAVQEAKPKDVIVLENTRFHPGEEKNDPELAKAWAELADIHVNDAFGTAHRAHASNVGIASFIPSVAGFLMEKEIEFLNKVTYEPDHPYVVVLGGAKVSDKIGVITNLMNKADKILIGGAMMFTFLKAQGLNVGSSLVENDKLDLAKQILEQAEQKKVKMVLPVDCVIAQKIEANAEKKIVDLKDGIPEGWMGLDIGPKTVELFEKELEDAKTVVWNGPMGVFEIDDFAEGTKRVALAISRVKGTTVVGGGDSAAAVAKFNLESAYSHVSTGGGASLEFLEGRELPGIKSIADKKK</sequence>
<feature type="binding site" evidence="11">
    <location>
        <position position="117"/>
    </location>
    <ligand>
        <name>substrate</name>
    </ligand>
</feature>
<dbReference type="PaxDb" id="1123384-AJ81_02050"/>
<dbReference type="KEGG" id="phy:AJ81_02050"/>
<comment type="catalytic activity">
    <reaction evidence="1 11 14">
        <text>(2R)-3-phosphoglycerate + ATP = (2R)-3-phospho-glyceroyl phosphate + ADP</text>
        <dbReference type="Rhea" id="RHEA:14801"/>
        <dbReference type="ChEBI" id="CHEBI:30616"/>
        <dbReference type="ChEBI" id="CHEBI:57604"/>
        <dbReference type="ChEBI" id="CHEBI:58272"/>
        <dbReference type="ChEBI" id="CHEBI:456216"/>
        <dbReference type="EC" id="2.7.2.3"/>
    </reaction>
</comment>
<dbReference type="SUPFAM" id="SSF53748">
    <property type="entry name" value="Phosphoglycerate kinase"/>
    <property type="match status" value="1"/>
</dbReference>
<gene>
    <name evidence="11 16" type="primary">pgk</name>
    <name evidence="16" type="ORF">AJ81_02050</name>
</gene>
<dbReference type="OrthoDB" id="9808460at2"/>
<dbReference type="UniPathway" id="UPA00109">
    <property type="reaction ID" value="UER00185"/>
</dbReference>
<keyword evidence="9 11" id="KW-0418">Kinase</keyword>
<feature type="binding site" evidence="11 13">
    <location>
        <begin position="349"/>
        <end position="352"/>
    </location>
    <ligand>
        <name>ATP</name>
        <dbReference type="ChEBI" id="CHEBI:30616"/>
    </ligand>
</feature>
<dbReference type="HAMAP" id="MF_00145">
    <property type="entry name" value="Phosphoglyc_kinase"/>
    <property type="match status" value="1"/>
</dbReference>
<feature type="binding site" evidence="11">
    <location>
        <position position="150"/>
    </location>
    <ligand>
        <name>substrate</name>
    </ligand>
</feature>
<dbReference type="GO" id="GO:0043531">
    <property type="term" value="F:ADP binding"/>
    <property type="evidence" value="ECO:0007669"/>
    <property type="project" value="TreeGrafter"/>
</dbReference>
<evidence type="ECO:0000313" key="17">
    <source>
        <dbReference type="Proteomes" id="UP000077469"/>
    </source>
</evidence>
<dbReference type="InterPro" id="IPR015824">
    <property type="entry name" value="Phosphoglycerate_kinase_N"/>
</dbReference>
<evidence type="ECO:0000256" key="9">
    <source>
        <dbReference type="ARBA" id="ARBA00022777"/>
    </source>
</evidence>
<dbReference type="RefSeq" id="WP_031503623.1">
    <property type="nucleotide sequence ID" value="NC_022795.1"/>
</dbReference>
<evidence type="ECO:0000256" key="13">
    <source>
        <dbReference type="PIRSR" id="PIRSR000724-2"/>
    </source>
</evidence>
<comment type="subunit">
    <text evidence="4 11">Monomer.</text>
</comment>
<comment type="pathway">
    <text evidence="2 11 15">Carbohydrate degradation; glycolysis; pyruvate from D-glyceraldehyde 3-phosphate: step 2/5.</text>
</comment>
<reference evidence="16 17" key="1">
    <citation type="submission" date="2014-01" db="EMBL/GenBank/DDBJ databases">
        <title>Genome sequencing of Thermotog hypogea.</title>
        <authorList>
            <person name="Zhang X."/>
            <person name="Alvare G."/>
            <person name="Fristensky B."/>
            <person name="Chen L."/>
            <person name="Suen T."/>
            <person name="Chen Q."/>
            <person name="Ma K."/>
        </authorList>
    </citation>
    <scope>NUCLEOTIDE SEQUENCE [LARGE SCALE GENOMIC DNA]</scope>
    <source>
        <strain evidence="16 17">DSM 11164</strain>
    </source>
</reference>
<dbReference type="PANTHER" id="PTHR11406:SF23">
    <property type="entry name" value="PHOSPHOGLYCERATE KINASE 1, CHLOROPLASTIC-RELATED"/>
    <property type="match status" value="1"/>
</dbReference>
<keyword evidence="17" id="KW-1185">Reference proteome</keyword>
<dbReference type="GO" id="GO:0005829">
    <property type="term" value="C:cytosol"/>
    <property type="evidence" value="ECO:0007669"/>
    <property type="project" value="UniProtKB-ARBA"/>
</dbReference>
<dbReference type="GO" id="GO:0005524">
    <property type="term" value="F:ATP binding"/>
    <property type="evidence" value="ECO:0007669"/>
    <property type="project" value="UniProtKB-KW"/>
</dbReference>
<feature type="binding site" evidence="11">
    <location>
        <position position="36"/>
    </location>
    <ligand>
        <name>substrate</name>
    </ligand>
</feature>
<feature type="binding site" evidence="12">
    <location>
        <position position="36"/>
    </location>
    <ligand>
        <name>(2R)-3-phosphoglycerate</name>
        <dbReference type="ChEBI" id="CHEBI:58272"/>
    </ligand>
</feature>
<keyword evidence="10 11" id="KW-0067">ATP-binding</keyword>
<dbReference type="PANTHER" id="PTHR11406">
    <property type="entry name" value="PHOSPHOGLYCERATE KINASE"/>
    <property type="match status" value="1"/>
</dbReference>